<keyword evidence="3" id="KW-1185">Reference proteome</keyword>
<organism evidence="2 3">
    <name type="scientific">Xaviernesmea rhizosphaerae</name>
    <dbReference type="NCBI Taxonomy" id="1672749"/>
    <lineage>
        <taxon>Bacteria</taxon>
        <taxon>Pseudomonadati</taxon>
        <taxon>Pseudomonadota</taxon>
        <taxon>Alphaproteobacteria</taxon>
        <taxon>Hyphomicrobiales</taxon>
        <taxon>Rhizobiaceae</taxon>
        <taxon>Rhizobium/Agrobacterium group</taxon>
        <taxon>Xaviernesmea</taxon>
    </lineage>
</organism>
<comment type="caution">
    <text evidence="2">The sequence shown here is derived from an EMBL/GenBank/DDBJ whole genome shotgun (WGS) entry which is preliminary data.</text>
</comment>
<feature type="domain" description="Carboxymuconolactone decarboxylase-like" evidence="1">
    <location>
        <begin position="50"/>
        <end position="104"/>
    </location>
</feature>
<dbReference type="InterPro" id="IPR003779">
    <property type="entry name" value="CMD-like"/>
</dbReference>
<proteinExistence type="predicted"/>
<reference evidence="2 3" key="1">
    <citation type="journal article" date="2017" name="Antonie Van Leeuwenhoek">
        <title>Rhizobium rhizosphaerae sp. nov., a novel species isolated from rice rhizosphere.</title>
        <authorList>
            <person name="Zhao J.J."/>
            <person name="Zhang J."/>
            <person name="Zhang R.J."/>
            <person name="Zhang C.W."/>
            <person name="Yin H.Q."/>
            <person name="Zhang X.X."/>
        </authorList>
    </citation>
    <scope>NUCLEOTIDE SEQUENCE [LARGE SCALE GENOMIC DNA]</scope>
    <source>
        <strain evidence="2 3">RD15</strain>
    </source>
</reference>
<dbReference type="EMBL" id="MSPX01000020">
    <property type="protein sequence ID" value="OQP84551.1"/>
    <property type="molecule type" value="Genomic_DNA"/>
</dbReference>
<dbReference type="Proteomes" id="UP000192652">
    <property type="component" value="Unassembled WGS sequence"/>
</dbReference>
<dbReference type="Gene3D" id="1.20.1290.10">
    <property type="entry name" value="AhpD-like"/>
    <property type="match status" value="1"/>
</dbReference>
<evidence type="ECO:0000313" key="2">
    <source>
        <dbReference type="EMBL" id="OQP84551.1"/>
    </source>
</evidence>
<accession>A0ABX3P8H2</accession>
<dbReference type="InterPro" id="IPR029032">
    <property type="entry name" value="AhpD-like"/>
</dbReference>
<sequence>MLSVEDAAPEAADIMRDAQKKFGFSPNMYGYMAALPSLLTTYAKGYSAFRTSAGFSPLEQEAIFLAISQTNSCHYCTAAHSMVAAMVSGVPSDVIAQLRAGELPADPKLHALVSLTREMVESRGRPSQDTLNAFLNAGYTENHVLGIILAISAKVISNYTNYLTDTELDAAFKPYAVM</sequence>
<dbReference type="PANTHER" id="PTHR35446">
    <property type="entry name" value="SI:CH211-175M2.5"/>
    <property type="match status" value="1"/>
</dbReference>
<dbReference type="PANTHER" id="PTHR35446:SF3">
    <property type="entry name" value="CMD DOMAIN-CONTAINING PROTEIN"/>
    <property type="match status" value="1"/>
</dbReference>
<dbReference type="SUPFAM" id="SSF69118">
    <property type="entry name" value="AhpD-like"/>
    <property type="match status" value="1"/>
</dbReference>
<gene>
    <name evidence="2" type="ORF">BTR14_19030</name>
</gene>
<protein>
    <recommendedName>
        <fullName evidence="1">Carboxymuconolactone decarboxylase-like domain-containing protein</fullName>
    </recommendedName>
</protein>
<evidence type="ECO:0000259" key="1">
    <source>
        <dbReference type="Pfam" id="PF02627"/>
    </source>
</evidence>
<dbReference type="Pfam" id="PF02627">
    <property type="entry name" value="CMD"/>
    <property type="match status" value="1"/>
</dbReference>
<name>A0ABX3P8H2_9HYPH</name>
<evidence type="ECO:0000313" key="3">
    <source>
        <dbReference type="Proteomes" id="UP000192652"/>
    </source>
</evidence>